<reference evidence="1 2" key="1">
    <citation type="journal article" date="2012" name="J. Bacteriol.">
        <title>Genome Sequence of the Lantibiotic Bacteriocin Producer Streptococcus salivarius Strain K12.</title>
        <authorList>
            <person name="Barretto C."/>
            <person name="Alvarez-Martin P."/>
            <person name="Foata F."/>
            <person name="Renault P."/>
            <person name="Berger B."/>
        </authorList>
    </citation>
    <scope>NUCLEOTIDE SEQUENCE [LARGE SCALE GENOMIC DNA]</scope>
    <source>
        <strain evidence="1 2">K12</strain>
        <plasmid evidence="1">pRSSL1</plasmid>
    </source>
</reference>
<keyword evidence="2" id="KW-1185">Reference proteome</keyword>
<geneLocation type="plasmid" evidence="1">
    <name>pRSSL1</name>
</geneLocation>
<proteinExistence type="predicted"/>
<dbReference type="AlphaFoldDB" id="J7TTK2"/>
<dbReference type="Proteomes" id="UP000006983">
    <property type="component" value="Unassembled WGS sequence"/>
</dbReference>
<comment type="caution">
    <text evidence="1">The sequence shown here is derived from an EMBL/GenBank/DDBJ whole genome shotgun (WGS) entry which is preliminary data.</text>
</comment>
<sequence>MTPKLKKEIEKSLKSSWSPEQICGHYQLEQKPVVAF</sequence>
<organism evidence="1 2">
    <name type="scientific">Streptococcus salivarius K12</name>
    <dbReference type="NCBI Taxonomy" id="1200793"/>
    <lineage>
        <taxon>Bacteria</taxon>
        <taxon>Bacillati</taxon>
        <taxon>Bacillota</taxon>
        <taxon>Bacilli</taxon>
        <taxon>Lactobacillales</taxon>
        <taxon>Streptococcaceae</taxon>
        <taxon>Streptococcus</taxon>
    </lineage>
</organism>
<dbReference type="EMBL" id="ALIF01000007">
    <property type="protein sequence ID" value="EJO15298.1"/>
    <property type="molecule type" value="Genomic_DNA"/>
</dbReference>
<evidence type="ECO:0000313" key="1">
    <source>
        <dbReference type="EMBL" id="EJO15298.1"/>
    </source>
</evidence>
<keyword evidence="1" id="KW-0614">Plasmid</keyword>
<accession>J7TTK2</accession>
<name>J7TTK2_STRSL</name>
<gene>
    <name evidence="1" type="ORF">RSSL_00057</name>
</gene>
<evidence type="ECO:0000313" key="2">
    <source>
        <dbReference type="Proteomes" id="UP000006983"/>
    </source>
</evidence>
<protein>
    <submittedName>
        <fullName evidence="1">Transposase</fullName>
    </submittedName>
</protein>